<dbReference type="RefSeq" id="WP_110813811.1">
    <property type="nucleotide sequence ID" value="NZ_QJTE01000002.1"/>
</dbReference>
<evidence type="ECO:0000259" key="2">
    <source>
        <dbReference type="Pfam" id="PF05239"/>
    </source>
</evidence>
<feature type="domain" description="PRC-barrel" evidence="2">
    <location>
        <begin position="38"/>
        <end position="131"/>
    </location>
</feature>
<dbReference type="AlphaFoldDB" id="A0A318SSS5"/>
<dbReference type="Proteomes" id="UP000248311">
    <property type="component" value="Unassembled WGS sequence"/>
</dbReference>
<name>A0A318SSS5_9RHOB</name>
<feature type="chain" id="PRO_5016433243" evidence="1">
    <location>
        <begin position="21"/>
        <end position="358"/>
    </location>
</feature>
<feature type="domain" description="PRC-barrel" evidence="2">
    <location>
        <begin position="249"/>
        <end position="327"/>
    </location>
</feature>
<dbReference type="Pfam" id="PF05239">
    <property type="entry name" value="PRC"/>
    <property type="match status" value="2"/>
</dbReference>
<organism evidence="3 4">
    <name type="scientific">Pseudoroseicyclus aestuarii</name>
    <dbReference type="NCBI Taxonomy" id="1795041"/>
    <lineage>
        <taxon>Bacteria</taxon>
        <taxon>Pseudomonadati</taxon>
        <taxon>Pseudomonadota</taxon>
        <taxon>Alphaproteobacteria</taxon>
        <taxon>Rhodobacterales</taxon>
        <taxon>Paracoccaceae</taxon>
        <taxon>Pseudoroseicyclus</taxon>
    </lineage>
</organism>
<comment type="caution">
    <text evidence="3">The sequence shown here is derived from an EMBL/GenBank/DDBJ whole genome shotgun (WGS) entry which is preliminary data.</text>
</comment>
<dbReference type="EMBL" id="QJTE01000002">
    <property type="protein sequence ID" value="PYE84753.1"/>
    <property type="molecule type" value="Genomic_DNA"/>
</dbReference>
<gene>
    <name evidence="3" type="ORF">DFP88_102556</name>
</gene>
<protein>
    <submittedName>
        <fullName evidence="3">PRC-barrel domain protein</fullName>
    </submittedName>
</protein>
<evidence type="ECO:0000313" key="4">
    <source>
        <dbReference type="Proteomes" id="UP000248311"/>
    </source>
</evidence>
<keyword evidence="4" id="KW-1185">Reference proteome</keyword>
<evidence type="ECO:0000313" key="3">
    <source>
        <dbReference type="EMBL" id="PYE84753.1"/>
    </source>
</evidence>
<feature type="signal peptide" evidence="1">
    <location>
        <begin position="1"/>
        <end position="20"/>
    </location>
</feature>
<dbReference type="Gene3D" id="2.30.30.240">
    <property type="entry name" value="PRC-barrel domain"/>
    <property type="match status" value="2"/>
</dbReference>
<dbReference type="InterPro" id="IPR011033">
    <property type="entry name" value="PRC_barrel-like_sf"/>
</dbReference>
<keyword evidence="1" id="KW-0732">Signal</keyword>
<dbReference type="PANTHER" id="PTHR36505:SF1">
    <property type="entry name" value="BLR1072 PROTEIN"/>
    <property type="match status" value="1"/>
</dbReference>
<reference evidence="3 4" key="1">
    <citation type="submission" date="2018-06" db="EMBL/GenBank/DDBJ databases">
        <title>Genomic Encyclopedia of Type Strains, Phase III (KMG-III): the genomes of soil and plant-associated and newly described type strains.</title>
        <authorList>
            <person name="Whitman W."/>
        </authorList>
    </citation>
    <scope>NUCLEOTIDE SEQUENCE [LARGE SCALE GENOMIC DNA]</scope>
    <source>
        <strain evidence="3 4">CECT 9025</strain>
    </source>
</reference>
<dbReference type="OrthoDB" id="7876889at2"/>
<dbReference type="InterPro" id="IPR027275">
    <property type="entry name" value="PRC-brl_dom"/>
</dbReference>
<sequence>MKILLATAATALALGTTAYAQDAATTNGLGDVEITAEDFFASDLMGMDVYAAQSVAETDGMIDAAQQDWDDIGEINDIVLTPEGEVGAVIVGVGGFLGIGEKRVAVSMDEIQTYEDESGVRYMVVNTTAEALEAAPAFTDPADPMAEDGTMATDTTTGGEGAMATDTAMAGADNGQDAVLTGEDTTMAASDDAVATSEEGADVMAEDTTAVGDTGMAEDTAMADGTEAQTGSDMMVEREGYALTDASELSVDELTGATVYGLDDENVGDIGDLVMSADNSSIDEAVIDVGGFLGIGEKPVAVSFDDLQILTDEDRSDIRVYIGATEDELKNLPRYEPEAAAVDGSMDAGAVTDTEVTE</sequence>
<dbReference type="SUPFAM" id="SSF50346">
    <property type="entry name" value="PRC-barrel domain"/>
    <property type="match status" value="2"/>
</dbReference>
<proteinExistence type="predicted"/>
<evidence type="ECO:0000256" key="1">
    <source>
        <dbReference type="SAM" id="SignalP"/>
    </source>
</evidence>
<accession>A0A318SSS5</accession>
<dbReference type="PANTHER" id="PTHR36505">
    <property type="entry name" value="BLR1072 PROTEIN"/>
    <property type="match status" value="1"/>
</dbReference>